<feature type="transmembrane region" description="Helical" evidence="5">
    <location>
        <begin position="181"/>
        <end position="199"/>
    </location>
</feature>
<accession>A0A2S6AW71</accession>
<feature type="transmembrane region" description="Helical" evidence="5">
    <location>
        <begin position="150"/>
        <end position="175"/>
    </location>
</feature>
<dbReference type="GO" id="GO:0005886">
    <property type="term" value="C:plasma membrane"/>
    <property type="evidence" value="ECO:0007669"/>
    <property type="project" value="UniProtKB-SubCell"/>
</dbReference>
<keyword evidence="4 5" id="KW-0472">Membrane</keyword>
<dbReference type="CDD" id="cd17321">
    <property type="entry name" value="MFS_MMR_MDR_like"/>
    <property type="match status" value="1"/>
</dbReference>
<dbReference type="AlphaFoldDB" id="A0A2S6AW71"/>
<evidence type="ECO:0000256" key="3">
    <source>
        <dbReference type="ARBA" id="ARBA00022989"/>
    </source>
</evidence>
<comment type="caution">
    <text evidence="7">The sequence shown here is derived from an EMBL/GenBank/DDBJ whole genome shotgun (WGS) entry which is preliminary data.</text>
</comment>
<feature type="transmembrane region" description="Helical" evidence="5">
    <location>
        <begin position="91"/>
        <end position="114"/>
    </location>
</feature>
<evidence type="ECO:0000256" key="1">
    <source>
        <dbReference type="ARBA" id="ARBA00004651"/>
    </source>
</evidence>
<dbReference type="InterPro" id="IPR020846">
    <property type="entry name" value="MFS_dom"/>
</dbReference>
<dbReference type="Pfam" id="PF07690">
    <property type="entry name" value="MFS_1"/>
    <property type="match status" value="1"/>
</dbReference>
<name>A0A2S6AW71_9NOCA</name>
<proteinExistence type="predicted"/>
<dbReference type="Proteomes" id="UP000239874">
    <property type="component" value="Unassembled WGS sequence"/>
</dbReference>
<gene>
    <name evidence="7" type="ORF">C5E45_05100</name>
</gene>
<feature type="domain" description="Major facilitator superfamily (MFS) profile" evidence="6">
    <location>
        <begin position="25"/>
        <end position="492"/>
    </location>
</feature>
<organism evidence="7 8">
    <name type="scientific">Nocardia nova</name>
    <dbReference type="NCBI Taxonomy" id="37330"/>
    <lineage>
        <taxon>Bacteria</taxon>
        <taxon>Bacillati</taxon>
        <taxon>Actinomycetota</taxon>
        <taxon>Actinomycetes</taxon>
        <taxon>Mycobacteriales</taxon>
        <taxon>Nocardiaceae</taxon>
        <taxon>Nocardia</taxon>
    </lineage>
</organism>
<keyword evidence="2 5" id="KW-0812">Transmembrane</keyword>
<reference evidence="7 8" key="1">
    <citation type="submission" date="2018-02" db="EMBL/GenBank/DDBJ databases">
        <title>8 Nocardia nova and 1 Nocardia cyriacigeorgica strain used for evolution to TMP-SMX.</title>
        <authorList>
            <person name="Mehta H."/>
            <person name="Weng J."/>
            <person name="Shamoo Y."/>
        </authorList>
    </citation>
    <scope>NUCLEOTIDE SEQUENCE [LARGE SCALE GENOMIC DNA]</scope>
    <source>
        <strain evidence="7 8">MDA3139</strain>
    </source>
</reference>
<dbReference type="SUPFAM" id="SSF103473">
    <property type="entry name" value="MFS general substrate transporter"/>
    <property type="match status" value="1"/>
</dbReference>
<feature type="transmembrane region" description="Helical" evidence="5">
    <location>
        <begin position="120"/>
        <end position="138"/>
    </location>
</feature>
<sequence>MTGSRTHDGVKSSQAWRSSAAQRLTLPTVLTGVLLVAMAISGTAVALPRIGADLRTAGSALNWVVAGYNLAFAVCTLICGSLADVVGRRRVFSGSAAAFALGALICAVGPNIAVVDLGRIVAGVGGAGVMAAGGALLAHAYSGPALTRAFALMGTVAGIGIAVGPSLSGVLIQSLGWRGSFGAYVAIAILLFAGSRGLAESRAPGPHRIDRIGISTCVIGLSGVMVVVLEGPERGWDAPLVVAAAAAGIVLLAVFILSQRRVAAPLLDPSLMRNRQFIGWVLSALTTSVGFLGVLVYLPTYLQSVGDMDSAATGLTIVLLTGPVLVLPLVAGAAVNAGVSPRLLLALALGTVVAGNLWLSTLPVDITAATLAAPLLCIGIGMGITFGISDGQAMRLIPAHRAGMAAGFLNMVRGAAEALVIAAFSALLVSILATRLGATVAATTAAGTIDVSDPAGQAEAFRWSWQLTQYIVAAVCAALSAMALILTRPATQHDTQL</sequence>
<dbReference type="PANTHER" id="PTHR42718:SF49">
    <property type="entry name" value="EXPORT PROTEIN"/>
    <property type="match status" value="1"/>
</dbReference>
<dbReference type="PRINTS" id="PR01036">
    <property type="entry name" value="TCRTETB"/>
</dbReference>
<dbReference type="InterPro" id="IPR011701">
    <property type="entry name" value="MFS"/>
</dbReference>
<feature type="transmembrane region" description="Helical" evidence="5">
    <location>
        <begin position="408"/>
        <end position="433"/>
    </location>
</feature>
<dbReference type="PANTHER" id="PTHR42718">
    <property type="entry name" value="MAJOR FACILITATOR SUPERFAMILY MULTIDRUG TRANSPORTER MFSC"/>
    <property type="match status" value="1"/>
</dbReference>
<dbReference type="PROSITE" id="PS50850">
    <property type="entry name" value="MFS"/>
    <property type="match status" value="1"/>
</dbReference>
<dbReference type="Gene3D" id="1.20.1720.10">
    <property type="entry name" value="Multidrug resistance protein D"/>
    <property type="match status" value="1"/>
</dbReference>
<feature type="transmembrane region" description="Helical" evidence="5">
    <location>
        <begin position="343"/>
        <end position="360"/>
    </location>
</feature>
<dbReference type="EMBL" id="PSZC01000002">
    <property type="protein sequence ID" value="PPJ39502.1"/>
    <property type="molecule type" value="Genomic_DNA"/>
</dbReference>
<feature type="transmembrane region" description="Helical" evidence="5">
    <location>
        <begin position="277"/>
        <end position="298"/>
    </location>
</feature>
<protein>
    <submittedName>
        <fullName evidence="7">Arabinose ABC transporter permease</fullName>
    </submittedName>
</protein>
<comment type="subcellular location">
    <subcellularLocation>
        <location evidence="1">Cell membrane</location>
        <topology evidence="1">Multi-pass membrane protein</topology>
    </subcellularLocation>
</comment>
<dbReference type="GO" id="GO:0022857">
    <property type="term" value="F:transmembrane transporter activity"/>
    <property type="evidence" value="ECO:0007669"/>
    <property type="project" value="InterPro"/>
</dbReference>
<evidence type="ECO:0000313" key="7">
    <source>
        <dbReference type="EMBL" id="PPJ39502.1"/>
    </source>
</evidence>
<feature type="transmembrane region" description="Helical" evidence="5">
    <location>
        <begin position="310"/>
        <end position="331"/>
    </location>
</feature>
<dbReference type="InterPro" id="IPR036259">
    <property type="entry name" value="MFS_trans_sf"/>
</dbReference>
<evidence type="ECO:0000256" key="5">
    <source>
        <dbReference type="SAM" id="Phobius"/>
    </source>
</evidence>
<feature type="transmembrane region" description="Helical" evidence="5">
    <location>
        <begin position="24"/>
        <end position="48"/>
    </location>
</feature>
<feature type="transmembrane region" description="Helical" evidence="5">
    <location>
        <begin position="211"/>
        <end position="229"/>
    </location>
</feature>
<evidence type="ECO:0000256" key="4">
    <source>
        <dbReference type="ARBA" id="ARBA00023136"/>
    </source>
</evidence>
<evidence type="ECO:0000313" key="8">
    <source>
        <dbReference type="Proteomes" id="UP000239874"/>
    </source>
</evidence>
<feature type="transmembrane region" description="Helical" evidence="5">
    <location>
        <begin position="235"/>
        <end position="257"/>
    </location>
</feature>
<dbReference type="OrthoDB" id="7375466at2"/>
<evidence type="ECO:0000256" key="2">
    <source>
        <dbReference type="ARBA" id="ARBA00022692"/>
    </source>
</evidence>
<keyword evidence="3 5" id="KW-1133">Transmembrane helix</keyword>
<evidence type="ECO:0000259" key="6">
    <source>
        <dbReference type="PROSITE" id="PS50850"/>
    </source>
</evidence>
<feature type="transmembrane region" description="Helical" evidence="5">
    <location>
        <begin position="60"/>
        <end position="79"/>
    </location>
</feature>
<feature type="transmembrane region" description="Helical" evidence="5">
    <location>
        <begin position="467"/>
        <end position="487"/>
    </location>
</feature>
<dbReference type="Gene3D" id="1.20.1250.20">
    <property type="entry name" value="MFS general substrate transporter like domains"/>
    <property type="match status" value="1"/>
</dbReference>
<feature type="transmembrane region" description="Helical" evidence="5">
    <location>
        <begin position="366"/>
        <end position="388"/>
    </location>
</feature>